<keyword evidence="1" id="KW-1133">Transmembrane helix</keyword>
<keyword evidence="3" id="KW-1185">Reference proteome</keyword>
<protein>
    <submittedName>
        <fullName evidence="2">Uncharacterized protein</fullName>
    </submittedName>
</protein>
<evidence type="ECO:0000313" key="2">
    <source>
        <dbReference type="EMBL" id="GAU19127.1"/>
    </source>
</evidence>
<name>A0A2Z6MLM2_TRISU</name>
<keyword evidence="1" id="KW-0812">Transmembrane</keyword>
<dbReference type="AlphaFoldDB" id="A0A2Z6MLM2"/>
<dbReference type="Proteomes" id="UP000242715">
    <property type="component" value="Unassembled WGS sequence"/>
</dbReference>
<evidence type="ECO:0000256" key="1">
    <source>
        <dbReference type="SAM" id="Phobius"/>
    </source>
</evidence>
<sequence>MVYLEWSAIWDMSIVISVLDGIYGIGALRVSYYFISGGSGIFVQIGVLIVVNTLKWVACVIYFNDCEERKMEKKIDDVEMGEDKLESNSSKT</sequence>
<feature type="transmembrane region" description="Helical" evidence="1">
    <location>
        <begin position="41"/>
        <end position="63"/>
    </location>
</feature>
<keyword evidence="1" id="KW-0472">Membrane</keyword>
<accession>A0A2Z6MLM2</accession>
<organism evidence="2 3">
    <name type="scientific">Trifolium subterraneum</name>
    <name type="common">Subterranean clover</name>
    <dbReference type="NCBI Taxonomy" id="3900"/>
    <lineage>
        <taxon>Eukaryota</taxon>
        <taxon>Viridiplantae</taxon>
        <taxon>Streptophyta</taxon>
        <taxon>Embryophyta</taxon>
        <taxon>Tracheophyta</taxon>
        <taxon>Spermatophyta</taxon>
        <taxon>Magnoliopsida</taxon>
        <taxon>eudicotyledons</taxon>
        <taxon>Gunneridae</taxon>
        <taxon>Pentapetalae</taxon>
        <taxon>rosids</taxon>
        <taxon>fabids</taxon>
        <taxon>Fabales</taxon>
        <taxon>Fabaceae</taxon>
        <taxon>Papilionoideae</taxon>
        <taxon>50 kb inversion clade</taxon>
        <taxon>NPAAA clade</taxon>
        <taxon>Hologalegina</taxon>
        <taxon>IRL clade</taxon>
        <taxon>Trifolieae</taxon>
        <taxon>Trifolium</taxon>
    </lineage>
</organism>
<gene>
    <name evidence="2" type="ORF">TSUD_79500</name>
</gene>
<evidence type="ECO:0000313" key="3">
    <source>
        <dbReference type="Proteomes" id="UP000242715"/>
    </source>
</evidence>
<feature type="transmembrane region" description="Helical" evidence="1">
    <location>
        <begin position="12"/>
        <end position="35"/>
    </location>
</feature>
<dbReference type="PANTHER" id="PTHR36714:SF4">
    <property type="entry name" value="TRANSMEMBRANE PROTEIN"/>
    <property type="match status" value="1"/>
</dbReference>
<dbReference type="PANTHER" id="PTHR36714">
    <property type="entry name" value="T23E23.1"/>
    <property type="match status" value="1"/>
</dbReference>
<dbReference type="OrthoDB" id="1095660at2759"/>
<dbReference type="EMBL" id="DF973194">
    <property type="protein sequence ID" value="GAU19127.1"/>
    <property type="molecule type" value="Genomic_DNA"/>
</dbReference>
<reference evidence="3" key="1">
    <citation type="journal article" date="2017" name="Front. Plant Sci.">
        <title>Climate Clever Clovers: New Paradigm to Reduce the Environmental Footprint of Ruminants by Breeding Low Methanogenic Forages Utilizing Haplotype Variation.</title>
        <authorList>
            <person name="Kaur P."/>
            <person name="Appels R."/>
            <person name="Bayer P.E."/>
            <person name="Keeble-Gagnere G."/>
            <person name="Wang J."/>
            <person name="Hirakawa H."/>
            <person name="Shirasawa K."/>
            <person name="Vercoe P."/>
            <person name="Stefanova K."/>
            <person name="Durmic Z."/>
            <person name="Nichols P."/>
            <person name="Revell C."/>
            <person name="Isobe S.N."/>
            <person name="Edwards D."/>
            <person name="Erskine W."/>
        </authorList>
    </citation>
    <scope>NUCLEOTIDE SEQUENCE [LARGE SCALE GENOMIC DNA]</scope>
    <source>
        <strain evidence="3">cv. Daliak</strain>
    </source>
</reference>
<proteinExistence type="predicted"/>